<comment type="caution">
    <text evidence="2">The sequence shown here is derived from an EMBL/GenBank/DDBJ whole genome shotgun (WGS) entry which is preliminary data.</text>
</comment>
<dbReference type="EMBL" id="SNYS01000006">
    <property type="protein sequence ID" value="TDQ70239.1"/>
    <property type="molecule type" value="Genomic_DNA"/>
</dbReference>
<gene>
    <name evidence="2" type="ORF">C7391_0581</name>
</gene>
<sequence length="104" mass="11921">MAELKVFDIRGREMKVGDYVKYINTGTIGEITEIMEDDEGIWAFLDSTELYYKIELLEFTDEVVKTEAKRKDLEADIEEKIRIREEAIESLQNVESRDAPGGAG</sequence>
<name>A0A484F624_9EURY</name>
<reference evidence="2 3" key="1">
    <citation type="submission" date="2019-03" db="EMBL/GenBank/DDBJ databases">
        <title>Genomic Encyclopedia of Type Strains, Phase IV (KMG-IV): sequencing the most valuable type-strain genomes for metagenomic binning, comparative biology and taxonomic classification.</title>
        <authorList>
            <person name="Goeker M."/>
        </authorList>
    </citation>
    <scope>NUCLEOTIDE SEQUENCE [LARGE SCALE GENOMIC DNA]</scope>
    <source>
        <strain evidence="2 3">DSM 13328</strain>
    </source>
</reference>
<evidence type="ECO:0008006" key="4">
    <source>
        <dbReference type="Google" id="ProtNLM"/>
    </source>
</evidence>
<dbReference type="Pfam" id="PF09871">
    <property type="entry name" value="DUF2098"/>
    <property type="match status" value="1"/>
</dbReference>
<protein>
    <recommendedName>
        <fullName evidence="4">DUF2098 family protein</fullName>
    </recommendedName>
</protein>
<dbReference type="InterPro" id="IPR017099">
    <property type="entry name" value="UCP037053"/>
</dbReference>
<dbReference type="PIRSF" id="PIRSF037053">
    <property type="entry name" value="UCP037053"/>
    <property type="match status" value="1"/>
</dbReference>
<organism evidence="2 3">
    <name type="scientific">Methanimicrococcus blatticola</name>
    <dbReference type="NCBI Taxonomy" id="91560"/>
    <lineage>
        <taxon>Archaea</taxon>
        <taxon>Methanobacteriati</taxon>
        <taxon>Methanobacteriota</taxon>
        <taxon>Stenosarchaea group</taxon>
        <taxon>Methanomicrobia</taxon>
        <taxon>Methanosarcinales</taxon>
        <taxon>Methanosarcinaceae</taxon>
        <taxon>Methanimicrococcus</taxon>
    </lineage>
</organism>
<dbReference type="Proteomes" id="UP000294855">
    <property type="component" value="Unassembled WGS sequence"/>
</dbReference>
<dbReference type="OrthoDB" id="52973at2157"/>
<keyword evidence="3" id="KW-1185">Reference proteome</keyword>
<evidence type="ECO:0000313" key="3">
    <source>
        <dbReference type="Proteomes" id="UP000294855"/>
    </source>
</evidence>
<dbReference type="AlphaFoldDB" id="A0A484F624"/>
<accession>A0A484F624</accession>
<evidence type="ECO:0000313" key="2">
    <source>
        <dbReference type="EMBL" id="TDQ70239.1"/>
    </source>
</evidence>
<dbReference type="InterPro" id="IPR019209">
    <property type="entry name" value="DUF2098"/>
</dbReference>
<evidence type="ECO:0000256" key="1">
    <source>
        <dbReference type="SAM" id="Coils"/>
    </source>
</evidence>
<proteinExistence type="predicted"/>
<dbReference type="RefSeq" id="WP_133517046.1">
    <property type="nucleotide sequence ID" value="NZ_JAHDUW010000006.1"/>
</dbReference>
<feature type="coiled-coil region" evidence="1">
    <location>
        <begin position="56"/>
        <end position="97"/>
    </location>
</feature>
<keyword evidence="1" id="KW-0175">Coiled coil</keyword>